<name>A0A482XDS1_LAOST</name>
<dbReference type="Gene3D" id="1.10.287.650">
    <property type="entry name" value="L27 domain"/>
    <property type="match status" value="1"/>
</dbReference>
<evidence type="ECO:0000259" key="2">
    <source>
        <dbReference type="PROSITE" id="PS51022"/>
    </source>
</evidence>
<evidence type="ECO:0000256" key="1">
    <source>
        <dbReference type="SAM" id="MobiDB-lite"/>
    </source>
</evidence>
<evidence type="ECO:0000313" key="3">
    <source>
        <dbReference type="EMBL" id="RZF43873.1"/>
    </source>
</evidence>
<accession>A0A482XDS1</accession>
<dbReference type="InterPro" id="IPR036892">
    <property type="entry name" value="L27_dom_sf"/>
</dbReference>
<keyword evidence="4" id="KW-1185">Reference proteome</keyword>
<dbReference type="InParanoid" id="A0A482XDS1"/>
<dbReference type="SUPFAM" id="SSF101288">
    <property type="entry name" value="L27 domain"/>
    <property type="match status" value="1"/>
</dbReference>
<feature type="region of interest" description="Disordered" evidence="1">
    <location>
        <begin position="96"/>
        <end position="119"/>
    </location>
</feature>
<organism evidence="3 4">
    <name type="scientific">Laodelphax striatellus</name>
    <name type="common">Small brown planthopper</name>
    <name type="synonym">Delphax striatella</name>
    <dbReference type="NCBI Taxonomy" id="195883"/>
    <lineage>
        <taxon>Eukaryota</taxon>
        <taxon>Metazoa</taxon>
        <taxon>Ecdysozoa</taxon>
        <taxon>Arthropoda</taxon>
        <taxon>Hexapoda</taxon>
        <taxon>Insecta</taxon>
        <taxon>Pterygota</taxon>
        <taxon>Neoptera</taxon>
        <taxon>Paraneoptera</taxon>
        <taxon>Hemiptera</taxon>
        <taxon>Auchenorrhyncha</taxon>
        <taxon>Fulgoroidea</taxon>
        <taxon>Delphacidae</taxon>
        <taxon>Criomorphinae</taxon>
        <taxon>Laodelphax</taxon>
    </lineage>
</organism>
<dbReference type="STRING" id="195883.A0A482XDS1"/>
<dbReference type="InterPro" id="IPR004172">
    <property type="entry name" value="L27_dom"/>
</dbReference>
<comment type="caution">
    <text evidence="3">The sequence shown here is derived from an EMBL/GenBank/DDBJ whole genome shotgun (WGS) entry which is preliminary data.</text>
</comment>
<protein>
    <recommendedName>
        <fullName evidence="2">L27 domain-containing protein</fullName>
    </recommendedName>
</protein>
<reference evidence="3 4" key="1">
    <citation type="journal article" date="2017" name="Gigascience">
        <title>Genome sequence of the small brown planthopper, Laodelphax striatellus.</title>
        <authorList>
            <person name="Zhu J."/>
            <person name="Jiang F."/>
            <person name="Wang X."/>
            <person name="Yang P."/>
            <person name="Bao Y."/>
            <person name="Zhao W."/>
            <person name="Wang W."/>
            <person name="Lu H."/>
            <person name="Wang Q."/>
            <person name="Cui N."/>
            <person name="Li J."/>
            <person name="Chen X."/>
            <person name="Luo L."/>
            <person name="Yu J."/>
            <person name="Kang L."/>
            <person name="Cui F."/>
        </authorList>
    </citation>
    <scope>NUCLEOTIDE SEQUENCE [LARGE SCALE GENOMIC DNA]</scope>
    <source>
        <strain evidence="3">Lst14</strain>
    </source>
</reference>
<dbReference type="Proteomes" id="UP000291343">
    <property type="component" value="Unassembled WGS sequence"/>
</dbReference>
<evidence type="ECO:0000313" key="4">
    <source>
        <dbReference type="Proteomes" id="UP000291343"/>
    </source>
</evidence>
<proteinExistence type="predicted"/>
<dbReference type="PROSITE" id="PS51022">
    <property type="entry name" value="L27"/>
    <property type="match status" value="1"/>
</dbReference>
<dbReference type="OrthoDB" id="6022242at2759"/>
<feature type="domain" description="L27" evidence="2">
    <location>
        <begin position="1"/>
        <end position="51"/>
    </location>
</feature>
<dbReference type="AlphaFoldDB" id="A0A482XDS1"/>
<dbReference type="GO" id="GO:0030054">
    <property type="term" value="C:cell junction"/>
    <property type="evidence" value="ECO:0007669"/>
    <property type="project" value="UniProtKB-ARBA"/>
</dbReference>
<gene>
    <name evidence="3" type="ORF">LSTR_LSTR007209</name>
</gene>
<dbReference type="EMBL" id="QKKF02012050">
    <property type="protein sequence ID" value="RZF43873.1"/>
    <property type="molecule type" value="Genomic_DNA"/>
</dbReference>
<dbReference type="SMR" id="A0A482XDS1"/>
<sequence length="223" mass="24297">MLLTINQSDDPKLQAQTSADLNLLISALENPIFRSIVTIQDSLSELNVQLHQHPSILPVDFDINVAGELVLNLPPPIYYPATPTTNTELDDQRVPVAKLSQSSSGEPNSPPVISPGPEDVSLPPITTPTYALEFQKAIEESSQGRDVLTVKQTFIMWASQSANELDAIETIIVLSRCVVLVVIVCAPWRLVGHSTNFARGETANHPFHCSLGPPSCFDSNHCH</sequence>